<dbReference type="Gene3D" id="3.40.50.300">
    <property type="entry name" value="P-loop containing nucleotide triphosphate hydrolases"/>
    <property type="match status" value="1"/>
</dbReference>
<keyword evidence="9" id="KW-1185">Reference proteome</keyword>
<evidence type="ECO:0000313" key="9">
    <source>
        <dbReference type="Proteomes" id="UP000246145"/>
    </source>
</evidence>
<dbReference type="OrthoDB" id="9776369at2"/>
<protein>
    <submittedName>
        <fullName evidence="8">Branched-chain amino acid transport system ATP-binding protein</fullName>
    </submittedName>
</protein>
<dbReference type="PANTHER" id="PTHR43820">
    <property type="entry name" value="HIGH-AFFINITY BRANCHED-CHAIN AMINO ACID TRANSPORT ATP-BINDING PROTEIN LIVF"/>
    <property type="match status" value="1"/>
</dbReference>
<dbReference type="SMART" id="SM00382">
    <property type="entry name" value="AAA"/>
    <property type="match status" value="1"/>
</dbReference>
<dbReference type="GO" id="GO:0015658">
    <property type="term" value="F:branched-chain amino acid transmembrane transporter activity"/>
    <property type="evidence" value="ECO:0007669"/>
    <property type="project" value="TreeGrafter"/>
</dbReference>
<dbReference type="PANTHER" id="PTHR43820:SF2">
    <property type="entry name" value="ABC TRANSPORTER ATP-BINDING PROTEIN"/>
    <property type="match status" value="1"/>
</dbReference>
<dbReference type="GO" id="GO:0015807">
    <property type="term" value="P:L-amino acid transport"/>
    <property type="evidence" value="ECO:0007669"/>
    <property type="project" value="TreeGrafter"/>
</dbReference>
<proteinExistence type="inferred from homology"/>
<reference evidence="8 9" key="1">
    <citation type="submission" date="2018-04" db="EMBL/GenBank/DDBJ databases">
        <title>Genomic Encyclopedia of Type Strains, Phase IV (KMG-IV): sequencing the most valuable type-strain genomes for metagenomic binning, comparative biology and taxonomic classification.</title>
        <authorList>
            <person name="Goeker M."/>
        </authorList>
    </citation>
    <scope>NUCLEOTIDE SEQUENCE [LARGE SCALE GENOMIC DNA]</scope>
    <source>
        <strain evidence="8 9">DSM 10065</strain>
    </source>
</reference>
<evidence type="ECO:0000259" key="7">
    <source>
        <dbReference type="PROSITE" id="PS50893"/>
    </source>
</evidence>
<sequence>MPELLTLQDVTAGYGDATIIEDISLSIQEGASLAVLGRNGVGKTTLLRTLLGATRQTGGAIHWRGDSLEGADPVRRARMGMGWVPQQRGVFRSLTVEENLSVVARPGHWNLDAVWKLFPRLNERKYHYGDQLSGGEQQMLAIGRALMTNPALLLLDEPLEGLAPLVAEEVAAAVQKMAAQGTLTALVVEQHPIVALKMTTQAIVLERGRICHRARSEELAADEALLDSMLGVA</sequence>
<evidence type="ECO:0000256" key="3">
    <source>
        <dbReference type="ARBA" id="ARBA00022475"/>
    </source>
</evidence>
<dbReference type="SUPFAM" id="SSF52540">
    <property type="entry name" value="P-loop containing nucleoside triphosphate hydrolases"/>
    <property type="match status" value="1"/>
</dbReference>
<dbReference type="InterPro" id="IPR027417">
    <property type="entry name" value="P-loop_NTPase"/>
</dbReference>
<keyword evidence="5 8" id="KW-0067">ATP-binding</keyword>
<keyword evidence="3" id="KW-0472">Membrane</keyword>
<name>A0A2U1CRA2_9BURK</name>
<keyword evidence="4" id="KW-0547">Nucleotide-binding</keyword>
<dbReference type="PROSITE" id="PS50893">
    <property type="entry name" value="ABC_TRANSPORTER_2"/>
    <property type="match status" value="1"/>
</dbReference>
<dbReference type="InterPro" id="IPR003439">
    <property type="entry name" value="ABC_transporter-like_ATP-bd"/>
</dbReference>
<organism evidence="8 9">
    <name type="scientific">Pusillimonas noertemannii</name>
    <dbReference type="NCBI Taxonomy" id="305977"/>
    <lineage>
        <taxon>Bacteria</taxon>
        <taxon>Pseudomonadati</taxon>
        <taxon>Pseudomonadota</taxon>
        <taxon>Betaproteobacteria</taxon>
        <taxon>Burkholderiales</taxon>
        <taxon>Alcaligenaceae</taxon>
        <taxon>Pusillimonas</taxon>
    </lineage>
</organism>
<dbReference type="InterPro" id="IPR017871">
    <property type="entry name" value="ABC_transporter-like_CS"/>
</dbReference>
<comment type="caution">
    <text evidence="8">The sequence shown here is derived from an EMBL/GenBank/DDBJ whole genome shotgun (WGS) entry which is preliminary data.</text>
</comment>
<dbReference type="STRING" id="1231391.GCA_000308195_01983"/>
<dbReference type="EMBL" id="QEKO01000001">
    <property type="protein sequence ID" value="PVY68364.1"/>
    <property type="molecule type" value="Genomic_DNA"/>
</dbReference>
<evidence type="ECO:0000256" key="6">
    <source>
        <dbReference type="ARBA" id="ARBA00022970"/>
    </source>
</evidence>
<evidence type="ECO:0000313" key="8">
    <source>
        <dbReference type="EMBL" id="PVY68364.1"/>
    </source>
</evidence>
<dbReference type="InterPro" id="IPR052156">
    <property type="entry name" value="BCAA_Transport_ATP-bd_LivF"/>
</dbReference>
<keyword evidence="2" id="KW-0813">Transport</keyword>
<feature type="domain" description="ABC transporter" evidence="7">
    <location>
        <begin position="5"/>
        <end position="232"/>
    </location>
</feature>
<dbReference type="InterPro" id="IPR003593">
    <property type="entry name" value="AAA+_ATPase"/>
</dbReference>
<dbReference type="AlphaFoldDB" id="A0A2U1CRA2"/>
<comment type="similarity">
    <text evidence="1">Belongs to the ABC transporter superfamily.</text>
</comment>
<dbReference type="CDD" id="cd03224">
    <property type="entry name" value="ABC_TM1139_LivF_branched"/>
    <property type="match status" value="1"/>
</dbReference>
<keyword evidence="3" id="KW-1003">Cell membrane</keyword>
<dbReference type="PROSITE" id="PS00211">
    <property type="entry name" value="ABC_TRANSPORTER_1"/>
    <property type="match status" value="1"/>
</dbReference>
<evidence type="ECO:0000256" key="1">
    <source>
        <dbReference type="ARBA" id="ARBA00005417"/>
    </source>
</evidence>
<dbReference type="Proteomes" id="UP000246145">
    <property type="component" value="Unassembled WGS sequence"/>
</dbReference>
<keyword evidence="6" id="KW-0029">Amino-acid transport</keyword>
<evidence type="ECO:0000256" key="2">
    <source>
        <dbReference type="ARBA" id="ARBA00022448"/>
    </source>
</evidence>
<gene>
    <name evidence="8" type="ORF">C7440_0760</name>
</gene>
<dbReference type="GO" id="GO:0016887">
    <property type="term" value="F:ATP hydrolysis activity"/>
    <property type="evidence" value="ECO:0007669"/>
    <property type="project" value="InterPro"/>
</dbReference>
<accession>A0A2U1CRA2</accession>
<dbReference type="Pfam" id="PF00005">
    <property type="entry name" value="ABC_tran"/>
    <property type="match status" value="1"/>
</dbReference>
<dbReference type="RefSeq" id="WP_017524342.1">
    <property type="nucleotide sequence ID" value="NZ_JACCEX010000001.1"/>
</dbReference>
<dbReference type="GO" id="GO:0005524">
    <property type="term" value="F:ATP binding"/>
    <property type="evidence" value="ECO:0007669"/>
    <property type="project" value="UniProtKB-KW"/>
</dbReference>
<evidence type="ECO:0000256" key="4">
    <source>
        <dbReference type="ARBA" id="ARBA00022741"/>
    </source>
</evidence>
<evidence type="ECO:0000256" key="5">
    <source>
        <dbReference type="ARBA" id="ARBA00022840"/>
    </source>
</evidence>